<gene>
    <name evidence="1" type="ORF">GCM10010469_33480</name>
</gene>
<name>A0ABP6QXJ5_9ACTN</name>
<evidence type="ECO:0000313" key="2">
    <source>
        <dbReference type="Proteomes" id="UP001500728"/>
    </source>
</evidence>
<protein>
    <submittedName>
        <fullName evidence="1">Uncharacterized protein</fullName>
    </submittedName>
</protein>
<keyword evidence="2" id="KW-1185">Reference proteome</keyword>
<dbReference type="RefSeq" id="WP_346152692.1">
    <property type="nucleotide sequence ID" value="NZ_BAAAUW010000014.1"/>
</dbReference>
<organism evidence="1 2">
    <name type="scientific">Streptomyces labedae</name>
    <dbReference type="NCBI Taxonomy" id="285569"/>
    <lineage>
        <taxon>Bacteria</taxon>
        <taxon>Bacillati</taxon>
        <taxon>Actinomycetota</taxon>
        <taxon>Actinomycetes</taxon>
        <taxon>Kitasatosporales</taxon>
        <taxon>Streptomycetaceae</taxon>
        <taxon>Streptomyces</taxon>
    </lineage>
</organism>
<dbReference type="EMBL" id="BAAAUW010000014">
    <property type="protein sequence ID" value="GAA3264137.1"/>
    <property type="molecule type" value="Genomic_DNA"/>
</dbReference>
<reference evidence="2" key="1">
    <citation type="journal article" date="2019" name="Int. J. Syst. Evol. Microbiol.">
        <title>The Global Catalogue of Microorganisms (GCM) 10K type strain sequencing project: providing services to taxonomists for standard genome sequencing and annotation.</title>
        <authorList>
            <consortium name="The Broad Institute Genomics Platform"/>
            <consortium name="The Broad Institute Genome Sequencing Center for Infectious Disease"/>
            <person name="Wu L."/>
            <person name="Ma J."/>
        </authorList>
    </citation>
    <scope>NUCLEOTIDE SEQUENCE [LARGE SCALE GENOMIC DNA]</scope>
    <source>
        <strain evidence="2">JCM 9381</strain>
    </source>
</reference>
<dbReference type="Proteomes" id="UP001500728">
    <property type="component" value="Unassembled WGS sequence"/>
</dbReference>
<sequence length="42" mass="4438">MRLLQEARGRGDIAPDTTGRVDLTLLTLLQGLTVLVATGMNG</sequence>
<evidence type="ECO:0000313" key="1">
    <source>
        <dbReference type="EMBL" id="GAA3264137.1"/>
    </source>
</evidence>
<accession>A0ABP6QXJ5</accession>
<proteinExistence type="predicted"/>
<comment type="caution">
    <text evidence="1">The sequence shown here is derived from an EMBL/GenBank/DDBJ whole genome shotgun (WGS) entry which is preliminary data.</text>
</comment>